<dbReference type="EMBL" id="CAJVPI010001652">
    <property type="protein sequence ID" value="CAG8622027.1"/>
    <property type="molecule type" value="Genomic_DNA"/>
</dbReference>
<proteinExistence type="predicted"/>
<feature type="domain" description="Ubiquitin-like" evidence="1">
    <location>
        <begin position="29"/>
        <end position="105"/>
    </location>
</feature>
<dbReference type="Gene3D" id="3.90.175.10">
    <property type="entry name" value="Diphtheria Toxin, domain 1"/>
    <property type="match status" value="1"/>
</dbReference>
<dbReference type="PROSITE" id="PS00299">
    <property type="entry name" value="UBIQUITIN_1"/>
    <property type="match status" value="1"/>
</dbReference>
<reference evidence="2" key="1">
    <citation type="submission" date="2021-06" db="EMBL/GenBank/DDBJ databases">
        <authorList>
            <person name="Kallberg Y."/>
            <person name="Tangrot J."/>
            <person name="Rosling A."/>
        </authorList>
    </citation>
    <scope>NUCLEOTIDE SEQUENCE</scope>
    <source>
        <strain evidence="2">BR232B</strain>
    </source>
</reference>
<dbReference type="InterPro" id="IPR029071">
    <property type="entry name" value="Ubiquitin-like_domsf"/>
</dbReference>
<dbReference type="PANTHER" id="PTHR36649:SF28">
    <property type="entry name" value="UBIQUITIN-LIKE DOMAIN-CONTAINING PROTEIN"/>
    <property type="match status" value="1"/>
</dbReference>
<evidence type="ECO:0000313" key="2">
    <source>
        <dbReference type="EMBL" id="CAG8622027.1"/>
    </source>
</evidence>
<accession>A0A9N9D3P6</accession>
<dbReference type="InterPro" id="IPR019954">
    <property type="entry name" value="Ubiquitin_CS"/>
</dbReference>
<dbReference type="OrthoDB" id="428577at2759"/>
<protein>
    <submittedName>
        <fullName evidence="2">9855_t:CDS:1</fullName>
    </submittedName>
</protein>
<name>A0A9N9D3P6_9GLOM</name>
<dbReference type="PRINTS" id="PR00348">
    <property type="entry name" value="UBIQUITIN"/>
</dbReference>
<evidence type="ECO:0000313" key="3">
    <source>
        <dbReference type="Proteomes" id="UP000789739"/>
    </source>
</evidence>
<comment type="caution">
    <text evidence="2">The sequence shown here is derived from an EMBL/GenBank/DDBJ whole genome shotgun (WGS) entry which is preliminary data.</text>
</comment>
<dbReference type="FunFam" id="3.10.20.90:FF:000160">
    <property type="entry name" value="Polyubiquitin-C"/>
    <property type="match status" value="1"/>
</dbReference>
<feature type="non-terminal residue" evidence="2">
    <location>
        <position position="277"/>
    </location>
</feature>
<dbReference type="Proteomes" id="UP000789739">
    <property type="component" value="Unassembled WGS sequence"/>
</dbReference>
<dbReference type="InterPro" id="IPR000626">
    <property type="entry name" value="Ubiquitin-like_dom"/>
</dbReference>
<dbReference type="SUPFAM" id="SSF56399">
    <property type="entry name" value="ADP-ribosylation"/>
    <property type="match status" value="1"/>
</dbReference>
<dbReference type="Pfam" id="PF00240">
    <property type="entry name" value="ubiquitin"/>
    <property type="match status" value="1"/>
</dbReference>
<dbReference type="Gene3D" id="3.10.20.90">
    <property type="entry name" value="Phosphatidylinositol 3-kinase Catalytic Subunit, Chain A, domain 1"/>
    <property type="match status" value="1"/>
</dbReference>
<dbReference type="SMART" id="SM00213">
    <property type="entry name" value="UBQ"/>
    <property type="match status" value="1"/>
</dbReference>
<dbReference type="SUPFAM" id="SSF54236">
    <property type="entry name" value="Ubiquitin-like"/>
    <property type="match status" value="1"/>
</dbReference>
<dbReference type="InterPro" id="IPR019956">
    <property type="entry name" value="Ubiquitin_dom"/>
</dbReference>
<evidence type="ECO:0000259" key="1">
    <source>
        <dbReference type="PROSITE" id="PS50053"/>
    </source>
</evidence>
<gene>
    <name evidence="2" type="ORF">PBRASI_LOCUS8765</name>
</gene>
<dbReference type="PANTHER" id="PTHR36649">
    <property type="entry name" value="UBIQUITIN-LIKE DOMAIN-CONTAINING PROTEIN"/>
    <property type="match status" value="1"/>
</dbReference>
<organism evidence="2 3">
    <name type="scientific">Paraglomus brasilianum</name>
    <dbReference type="NCBI Taxonomy" id="144538"/>
    <lineage>
        <taxon>Eukaryota</taxon>
        <taxon>Fungi</taxon>
        <taxon>Fungi incertae sedis</taxon>
        <taxon>Mucoromycota</taxon>
        <taxon>Glomeromycotina</taxon>
        <taxon>Glomeromycetes</taxon>
        <taxon>Paraglomerales</taxon>
        <taxon>Paraglomeraceae</taxon>
        <taxon>Paraglomus</taxon>
    </lineage>
</organism>
<dbReference type="AlphaFoldDB" id="A0A9N9D3P6"/>
<dbReference type="PROSITE" id="PS50053">
    <property type="entry name" value="UBIQUITIN_2"/>
    <property type="match status" value="1"/>
</dbReference>
<keyword evidence="3" id="KW-1185">Reference proteome</keyword>
<sequence>MYELQVDLGSPYQANLIGGDVDSDELKSGQIFVKTLTGSTYSFKYQASDTIDNVKQMIQDKADIPPDRQRLVFAGIQLEDGSHTLAYYNIQRENTLYLILRLPGGGGYVLSYLPSSALDPRYDYDFTHIKDIGAMFMRGKARYRRPCGWQRFALKVAGRYDNGDDTWLGAGKTAWPVSYHGTTEDNARSIAEEGYLESKAQRQAFGRGIYSTPDINVAESYATEFEFEGKIYVIVIQNRVNPKNVIKIKARKTRNGEYWICKEGKDIRPYGLCIKEK</sequence>